<sequence length="573" mass="64256">MKFVGETSKHRSNPTSVREKSVDKKVALDCLDFRGKPRQPKAIRGNPRQSEATRGNPRQPEAIRGNSRQSEAIRDNPRQSEATRGNPRQFETIQGYPRQSEAVRGKPWIAWDCLEVPHSASDCLRLNLSQILIVKSSKKIREILIASQDVDGLPVGVFIPSHKSCSNRKLNDFHILLNWSLPTKHKTPALSKVVFRLCYEIAEHNHTAYVATFNFPVLKGCEFHIWLEKGSLSSKDLFAGGGTSESDFSNCSLSFSSVRSVNDDTHQRGLIIKLTRLNIRCDKGNITFSHNSSAMLCGKLEEIPAVDREYYFPPSNPQQSQPLMQVVGQPVFALTFEQVDYCYNVTLTARNDSVTMNPLLKIFCNYQISLPYGYRIDVALTIKSNLSKNTSNSSQSTSTQNTTVAPQLANSNTTSSPMEKYFTPILTTDADTQCEGIFLRYWDGNASKVFCEEVTTGLDSTTPLPVAAYATSKSYHFEFKTETNQIRFRIASWASGEKTAAFFLRYEAIEVPEIVNGCSFGSVSVNSFCINLVDWLKLNWSAAEEECQRKGGHLASILDEQSQSIIDEYLLKR</sequence>
<gene>
    <name evidence="2" type="ORF">V9T40_002254</name>
</gene>
<evidence type="ECO:0000313" key="3">
    <source>
        <dbReference type="Proteomes" id="UP001367676"/>
    </source>
</evidence>
<dbReference type="AlphaFoldDB" id="A0AAN9Y3N3"/>
<dbReference type="InterPro" id="IPR016186">
    <property type="entry name" value="C-type_lectin-like/link_sf"/>
</dbReference>
<evidence type="ECO:0000256" key="1">
    <source>
        <dbReference type="SAM" id="MobiDB-lite"/>
    </source>
</evidence>
<comment type="caution">
    <text evidence="2">The sequence shown here is derived from an EMBL/GenBank/DDBJ whole genome shotgun (WGS) entry which is preliminary data.</text>
</comment>
<evidence type="ECO:0008006" key="4">
    <source>
        <dbReference type="Google" id="ProtNLM"/>
    </source>
</evidence>
<dbReference type="Proteomes" id="UP001367676">
    <property type="component" value="Unassembled WGS sequence"/>
</dbReference>
<evidence type="ECO:0000313" key="2">
    <source>
        <dbReference type="EMBL" id="KAK7590641.1"/>
    </source>
</evidence>
<feature type="region of interest" description="Disordered" evidence="1">
    <location>
        <begin position="1"/>
        <end position="97"/>
    </location>
</feature>
<reference evidence="2 3" key="1">
    <citation type="submission" date="2024-03" db="EMBL/GenBank/DDBJ databases">
        <title>Adaptation during the transition from Ophiocordyceps entomopathogen to insect associate is accompanied by gene loss and intensified selection.</title>
        <authorList>
            <person name="Ward C.M."/>
            <person name="Onetto C.A."/>
            <person name="Borneman A.R."/>
        </authorList>
    </citation>
    <scope>NUCLEOTIDE SEQUENCE [LARGE SCALE GENOMIC DNA]</scope>
    <source>
        <strain evidence="2">AWRI1</strain>
        <tissue evidence="2">Single Adult Female</tissue>
    </source>
</reference>
<organism evidence="2 3">
    <name type="scientific">Parthenolecanium corni</name>
    <dbReference type="NCBI Taxonomy" id="536013"/>
    <lineage>
        <taxon>Eukaryota</taxon>
        <taxon>Metazoa</taxon>
        <taxon>Ecdysozoa</taxon>
        <taxon>Arthropoda</taxon>
        <taxon>Hexapoda</taxon>
        <taxon>Insecta</taxon>
        <taxon>Pterygota</taxon>
        <taxon>Neoptera</taxon>
        <taxon>Paraneoptera</taxon>
        <taxon>Hemiptera</taxon>
        <taxon>Sternorrhyncha</taxon>
        <taxon>Coccoidea</taxon>
        <taxon>Coccidae</taxon>
        <taxon>Parthenolecanium</taxon>
    </lineage>
</organism>
<dbReference type="EMBL" id="JBBCAQ010000022">
    <property type="protein sequence ID" value="KAK7590641.1"/>
    <property type="molecule type" value="Genomic_DNA"/>
</dbReference>
<name>A0AAN9Y3N3_9HEMI</name>
<feature type="region of interest" description="Disordered" evidence="1">
    <location>
        <begin position="388"/>
        <end position="416"/>
    </location>
</feature>
<feature type="compositionally biased region" description="Basic and acidic residues" evidence="1">
    <location>
        <begin position="17"/>
        <end position="35"/>
    </location>
</feature>
<proteinExistence type="predicted"/>
<accession>A0AAN9Y3N3</accession>
<dbReference type="SUPFAM" id="SSF56436">
    <property type="entry name" value="C-type lectin-like"/>
    <property type="match status" value="1"/>
</dbReference>
<protein>
    <recommendedName>
        <fullName evidence="4">C-type lectin domain-containing protein</fullName>
    </recommendedName>
</protein>
<dbReference type="CDD" id="cd00037">
    <property type="entry name" value="CLECT"/>
    <property type="match status" value="1"/>
</dbReference>
<dbReference type="InterPro" id="IPR016187">
    <property type="entry name" value="CTDL_fold"/>
</dbReference>
<feature type="compositionally biased region" description="Polar residues" evidence="1">
    <location>
        <begin position="404"/>
        <end position="416"/>
    </location>
</feature>
<feature type="compositionally biased region" description="Low complexity" evidence="1">
    <location>
        <begin position="388"/>
        <end position="403"/>
    </location>
</feature>
<keyword evidence="3" id="KW-1185">Reference proteome</keyword>
<dbReference type="Gene3D" id="3.10.100.10">
    <property type="entry name" value="Mannose-Binding Protein A, subunit A"/>
    <property type="match status" value="1"/>
</dbReference>